<keyword evidence="1" id="KW-1133">Transmembrane helix</keyword>
<evidence type="ECO:0000313" key="2">
    <source>
        <dbReference type="Proteomes" id="UP001190640"/>
    </source>
</evidence>
<protein>
    <submittedName>
        <fullName evidence="3">Uncharacterized protein LOC129344864</fullName>
    </submittedName>
</protein>
<name>A0AA97LJK1_EUBMA</name>
<feature type="transmembrane region" description="Helical" evidence="1">
    <location>
        <begin position="201"/>
        <end position="227"/>
    </location>
</feature>
<accession>A0AA97LJK1</accession>
<feature type="transmembrane region" description="Helical" evidence="1">
    <location>
        <begin position="134"/>
        <end position="155"/>
    </location>
</feature>
<evidence type="ECO:0000256" key="1">
    <source>
        <dbReference type="SAM" id="Phobius"/>
    </source>
</evidence>
<dbReference type="GeneID" id="129344864"/>
<proteinExistence type="predicted"/>
<keyword evidence="2" id="KW-1185">Reference proteome</keyword>
<evidence type="ECO:0000313" key="3">
    <source>
        <dbReference type="RefSeq" id="XP_054857750.1"/>
    </source>
</evidence>
<feature type="transmembrane region" description="Helical" evidence="1">
    <location>
        <begin position="102"/>
        <end position="122"/>
    </location>
</feature>
<organism evidence="2 3">
    <name type="scientific">Eublepharis macularius</name>
    <name type="common">Leopard gecko</name>
    <name type="synonym">Cyrtodactylus macularius</name>
    <dbReference type="NCBI Taxonomy" id="481883"/>
    <lineage>
        <taxon>Eukaryota</taxon>
        <taxon>Metazoa</taxon>
        <taxon>Chordata</taxon>
        <taxon>Craniata</taxon>
        <taxon>Vertebrata</taxon>
        <taxon>Euteleostomi</taxon>
        <taxon>Lepidosauria</taxon>
        <taxon>Squamata</taxon>
        <taxon>Bifurcata</taxon>
        <taxon>Gekkota</taxon>
        <taxon>Eublepharidae</taxon>
        <taxon>Eublepharinae</taxon>
        <taxon>Eublepharis</taxon>
    </lineage>
</organism>
<gene>
    <name evidence="3" type="primary">LOC129344864</name>
</gene>
<dbReference type="AlphaFoldDB" id="A0AA97LJK1"/>
<keyword evidence="1" id="KW-0472">Membrane</keyword>
<dbReference type="KEGG" id="emc:129344864"/>
<feature type="transmembrane region" description="Helical" evidence="1">
    <location>
        <begin position="167"/>
        <end position="189"/>
    </location>
</feature>
<dbReference type="Proteomes" id="UP001190640">
    <property type="component" value="Chromosome 17"/>
</dbReference>
<dbReference type="RefSeq" id="XP_054857750.1">
    <property type="nucleotide sequence ID" value="XM_055001775.1"/>
</dbReference>
<sequence length="258" mass="27635">MTCLLRATPAEIFEGREVSRTAFEEVRGGGAQQAAARFGRGSCPLRGGGGGGGGGGCSVEGPAEVPSGGGPGPWQLAMIHFFLAHTAYHFGRWLPKHHRLRFQAVIFILGLSALLLQLYILLRPRSSRYCGQPLLYNLVGSIVFTFFTIGLTLLLVMVEPLTGELKIIFSIFGMGSFAEGICTAILTSLATQCAKTTPELYYTSVILSVSSMLSTAFFSVLGLFWVANMASPGLVLNKQTKSGICYGPVSECSCLWHI</sequence>
<keyword evidence="1" id="KW-0812">Transmembrane</keyword>
<reference evidence="3" key="1">
    <citation type="submission" date="2025-08" db="UniProtKB">
        <authorList>
            <consortium name="RefSeq"/>
        </authorList>
    </citation>
    <scope>IDENTIFICATION</scope>
    <source>
        <tissue evidence="3">Blood</tissue>
    </source>
</reference>